<dbReference type="EMBL" id="CASHSV030000109">
    <property type="protein sequence ID" value="CAJ2646606.1"/>
    <property type="molecule type" value="Genomic_DNA"/>
</dbReference>
<organism evidence="1 2">
    <name type="scientific">Trifolium pratense</name>
    <name type="common">Red clover</name>
    <dbReference type="NCBI Taxonomy" id="57577"/>
    <lineage>
        <taxon>Eukaryota</taxon>
        <taxon>Viridiplantae</taxon>
        <taxon>Streptophyta</taxon>
        <taxon>Embryophyta</taxon>
        <taxon>Tracheophyta</taxon>
        <taxon>Spermatophyta</taxon>
        <taxon>Magnoliopsida</taxon>
        <taxon>eudicotyledons</taxon>
        <taxon>Gunneridae</taxon>
        <taxon>Pentapetalae</taxon>
        <taxon>rosids</taxon>
        <taxon>fabids</taxon>
        <taxon>Fabales</taxon>
        <taxon>Fabaceae</taxon>
        <taxon>Papilionoideae</taxon>
        <taxon>50 kb inversion clade</taxon>
        <taxon>NPAAA clade</taxon>
        <taxon>Hologalegina</taxon>
        <taxon>IRL clade</taxon>
        <taxon>Trifolieae</taxon>
        <taxon>Trifolium</taxon>
    </lineage>
</organism>
<evidence type="ECO:0000313" key="2">
    <source>
        <dbReference type="Proteomes" id="UP001177021"/>
    </source>
</evidence>
<reference evidence="1" key="1">
    <citation type="submission" date="2023-10" db="EMBL/GenBank/DDBJ databases">
        <authorList>
            <person name="Rodriguez Cubillos JULIANA M."/>
            <person name="De Vega J."/>
        </authorList>
    </citation>
    <scope>NUCLEOTIDE SEQUENCE</scope>
</reference>
<dbReference type="Proteomes" id="UP001177021">
    <property type="component" value="Unassembled WGS sequence"/>
</dbReference>
<name>A0ACB0JRG8_TRIPR</name>
<keyword evidence="2" id="KW-1185">Reference proteome</keyword>
<evidence type="ECO:0000313" key="1">
    <source>
        <dbReference type="EMBL" id="CAJ2646606.1"/>
    </source>
</evidence>
<protein>
    <submittedName>
        <fullName evidence="1">Uncharacterized protein</fullName>
    </submittedName>
</protein>
<comment type="caution">
    <text evidence="1">The sequence shown here is derived from an EMBL/GenBank/DDBJ whole genome shotgun (WGS) entry which is preliminary data.</text>
</comment>
<sequence length="176" mass="19147">MDEANIRTTKWNCLDFTGFVLNTDGSCSGTPIRCGFGCIIRNSDGRFISGASGHITGSSDILLAELSGIYQGLKLASSLGVTDLICYTDSLLSCNLIQGPCSSYHIYGVLIQNIKDHLRQYNIHICHTLREGNQSADYLAKLGASSNVALMIHDAPSVELRNLMDIDARGTLFIRE</sequence>
<gene>
    <name evidence="1" type="ORF">MILVUS5_LOCUS15286</name>
</gene>
<accession>A0ACB0JRG8</accession>
<proteinExistence type="predicted"/>